<gene>
    <name evidence="1" type="ORF">AAFF_G00220000</name>
</gene>
<dbReference type="EMBL" id="JAINUG010000292">
    <property type="protein sequence ID" value="KAJ8383483.1"/>
    <property type="molecule type" value="Genomic_DNA"/>
</dbReference>
<evidence type="ECO:0000313" key="1">
    <source>
        <dbReference type="EMBL" id="KAJ8383483.1"/>
    </source>
</evidence>
<dbReference type="Proteomes" id="UP001221898">
    <property type="component" value="Unassembled WGS sequence"/>
</dbReference>
<reference evidence="1" key="1">
    <citation type="journal article" date="2023" name="Science">
        <title>Genome structures resolve the early diversification of teleost fishes.</title>
        <authorList>
            <person name="Parey E."/>
            <person name="Louis A."/>
            <person name="Montfort J."/>
            <person name="Bouchez O."/>
            <person name="Roques C."/>
            <person name="Iampietro C."/>
            <person name="Lluch J."/>
            <person name="Castinel A."/>
            <person name="Donnadieu C."/>
            <person name="Desvignes T."/>
            <person name="Floi Bucao C."/>
            <person name="Jouanno E."/>
            <person name="Wen M."/>
            <person name="Mejri S."/>
            <person name="Dirks R."/>
            <person name="Jansen H."/>
            <person name="Henkel C."/>
            <person name="Chen W.J."/>
            <person name="Zahm M."/>
            <person name="Cabau C."/>
            <person name="Klopp C."/>
            <person name="Thompson A.W."/>
            <person name="Robinson-Rechavi M."/>
            <person name="Braasch I."/>
            <person name="Lecointre G."/>
            <person name="Bobe J."/>
            <person name="Postlethwait J.H."/>
            <person name="Berthelot C."/>
            <person name="Roest Crollius H."/>
            <person name="Guiguen Y."/>
        </authorList>
    </citation>
    <scope>NUCLEOTIDE SEQUENCE</scope>
    <source>
        <strain evidence="1">NC1722</strain>
    </source>
</reference>
<accession>A0AAD7RFR5</accession>
<name>A0AAD7RFR5_9TELE</name>
<keyword evidence="2" id="KW-1185">Reference proteome</keyword>
<protein>
    <submittedName>
        <fullName evidence="1">Uncharacterized protein</fullName>
    </submittedName>
</protein>
<sequence length="128" mass="14660">MASLLPPTGTNAFHRFTPESLAEIERRVKEKSRREIEGEVEELLTPHKDLEAGKSLPMIYGDPPPEMLNDPLEDLDPFYKTQKTFIVITKGNTIFRFNAEPACYILSPFSIVRRGAIKILIHSYPFRN</sequence>
<comment type="caution">
    <text evidence="1">The sequence shown here is derived from an EMBL/GenBank/DDBJ whole genome shotgun (WGS) entry which is preliminary data.</text>
</comment>
<dbReference type="AlphaFoldDB" id="A0AAD7RFR5"/>
<proteinExistence type="predicted"/>
<evidence type="ECO:0000313" key="2">
    <source>
        <dbReference type="Proteomes" id="UP001221898"/>
    </source>
</evidence>
<organism evidence="1 2">
    <name type="scientific">Aldrovandia affinis</name>
    <dbReference type="NCBI Taxonomy" id="143900"/>
    <lineage>
        <taxon>Eukaryota</taxon>
        <taxon>Metazoa</taxon>
        <taxon>Chordata</taxon>
        <taxon>Craniata</taxon>
        <taxon>Vertebrata</taxon>
        <taxon>Euteleostomi</taxon>
        <taxon>Actinopterygii</taxon>
        <taxon>Neopterygii</taxon>
        <taxon>Teleostei</taxon>
        <taxon>Notacanthiformes</taxon>
        <taxon>Halosauridae</taxon>
        <taxon>Aldrovandia</taxon>
    </lineage>
</organism>